<dbReference type="RefSeq" id="WP_317935284.1">
    <property type="nucleotide sequence ID" value="NZ_JAUBDH010000003.1"/>
</dbReference>
<feature type="transmembrane region" description="Helical" evidence="1">
    <location>
        <begin position="81"/>
        <end position="100"/>
    </location>
</feature>
<keyword evidence="3" id="KW-1185">Reference proteome</keyword>
<dbReference type="InterPro" id="IPR025441">
    <property type="entry name" value="DUF4181"/>
</dbReference>
<evidence type="ECO:0000313" key="3">
    <source>
        <dbReference type="Proteomes" id="UP001280629"/>
    </source>
</evidence>
<organism evidence="2 3">
    <name type="scientific">Sporosarcina aquimarina</name>
    <dbReference type="NCBI Taxonomy" id="114975"/>
    <lineage>
        <taxon>Bacteria</taxon>
        <taxon>Bacillati</taxon>
        <taxon>Bacillota</taxon>
        <taxon>Bacilli</taxon>
        <taxon>Bacillales</taxon>
        <taxon>Caryophanaceae</taxon>
        <taxon>Sporosarcina</taxon>
    </lineage>
</organism>
<gene>
    <name evidence="2" type="ORF">QT716_06690</name>
</gene>
<dbReference type="Proteomes" id="UP001280629">
    <property type="component" value="Unassembled WGS sequence"/>
</dbReference>
<protein>
    <submittedName>
        <fullName evidence="2">DUF4181 domain-containing protein</fullName>
    </submittedName>
</protein>
<reference evidence="2 3" key="1">
    <citation type="submission" date="2023-06" db="EMBL/GenBank/DDBJ databases">
        <title>Sporosarcina sp. nov., isolated from Korean traditional fermented seafood 'Jeotgal'.</title>
        <authorList>
            <person name="Yang A.-I."/>
            <person name="Shin N.-R."/>
        </authorList>
    </citation>
    <scope>NUCLEOTIDE SEQUENCE [LARGE SCALE GENOMIC DNA]</scope>
    <source>
        <strain evidence="2 3">KCTC3840</strain>
    </source>
</reference>
<feature type="transmembrane region" description="Helical" evidence="1">
    <location>
        <begin position="56"/>
        <end position="75"/>
    </location>
</feature>
<keyword evidence="1" id="KW-0472">Membrane</keyword>
<proteinExistence type="predicted"/>
<comment type="caution">
    <text evidence="2">The sequence shown here is derived from an EMBL/GenBank/DDBJ whole genome shotgun (WGS) entry which is preliminary data.</text>
</comment>
<sequence>MIWFFLRVVLIFVVTFALMYIAKSLIRRVFKIPKISEDDPSHNYVKQLHREVDKPFISFSTVILFLVLIVDLVYFTDSGSLFIFTVLIFTFIRMMIRVFFEWKYSKYPKQYILSLTEVFILLTVVFLVVKYNLLY</sequence>
<keyword evidence="1" id="KW-1133">Transmembrane helix</keyword>
<dbReference type="EMBL" id="JAUBDH010000003">
    <property type="protein sequence ID" value="MDW0109741.1"/>
    <property type="molecule type" value="Genomic_DNA"/>
</dbReference>
<feature type="transmembrane region" description="Helical" evidence="1">
    <location>
        <begin position="112"/>
        <end position="133"/>
    </location>
</feature>
<evidence type="ECO:0000256" key="1">
    <source>
        <dbReference type="SAM" id="Phobius"/>
    </source>
</evidence>
<dbReference type="Pfam" id="PF13789">
    <property type="entry name" value="DUF4181"/>
    <property type="match status" value="1"/>
</dbReference>
<feature type="transmembrane region" description="Helical" evidence="1">
    <location>
        <begin position="6"/>
        <end position="26"/>
    </location>
</feature>
<name>A0ABU4FYF8_9BACL</name>
<evidence type="ECO:0000313" key="2">
    <source>
        <dbReference type="EMBL" id="MDW0109741.1"/>
    </source>
</evidence>
<accession>A0ABU4FYF8</accession>
<keyword evidence="1" id="KW-0812">Transmembrane</keyword>